<dbReference type="GO" id="GO:0046695">
    <property type="term" value="C:SLIK (SAGA-like) complex"/>
    <property type="evidence" value="ECO:0007669"/>
    <property type="project" value="InterPro"/>
</dbReference>
<comment type="caution">
    <text evidence="7">The sequence shown here is derived from an EMBL/GenBank/DDBJ whole genome shotgun (WGS) entry which is preliminary data.</text>
</comment>
<dbReference type="InterPro" id="IPR016024">
    <property type="entry name" value="ARM-type_fold"/>
</dbReference>
<comment type="subcellular location">
    <subcellularLocation>
        <location evidence="1">Nucleus</location>
    </subcellularLocation>
</comment>
<dbReference type="Pfam" id="PF07571">
    <property type="entry name" value="TAF6_C"/>
    <property type="match status" value="1"/>
</dbReference>
<dbReference type="InterPro" id="IPR009072">
    <property type="entry name" value="Histone-fold"/>
</dbReference>
<dbReference type="InterPro" id="IPR046344">
    <property type="entry name" value="TAF6_C_sf"/>
</dbReference>
<dbReference type="Pfam" id="PF02969">
    <property type="entry name" value="TAF"/>
    <property type="match status" value="1"/>
</dbReference>
<dbReference type="AlphaFoldDB" id="A0A1Y1S9G8"/>
<evidence type="ECO:0000256" key="5">
    <source>
        <dbReference type="ARBA" id="ARBA00023242"/>
    </source>
</evidence>
<comment type="similarity">
    <text evidence="2">Belongs to the TAF6 family.</text>
</comment>
<keyword evidence="3" id="KW-0805">Transcription regulation</keyword>
<evidence type="ECO:0000256" key="2">
    <source>
        <dbReference type="ARBA" id="ARBA00007688"/>
    </source>
</evidence>
<name>A0A1Y1S9G8_9MICR</name>
<dbReference type="GO" id="GO:0000124">
    <property type="term" value="C:SAGA complex"/>
    <property type="evidence" value="ECO:0007669"/>
    <property type="project" value="EnsemblFungi"/>
</dbReference>
<evidence type="ECO:0000256" key="3">
    <source>
        <dbReference type="ARBA" id="ARBA00023015"/>
    </source>
</evidence>
<keyword evidence="4" id="KW-0804">Transcription</keyword>
<dbReference type="PANTHER" id="PTHR10221">
    <property type="entry name" value="TRANSCRIPTION INITIATION FACTOR TFIID SUBUNIT 6"/>
    <property type="match status" value="1"/>
</dbReference>
<feature type="domain" description="TATA box binding protein associated factor (TAF) histone-like fold" evidence="6">
    <location>
        <begin position="25"/>
        <end position="88"/>
    </location>
</feature>
<dbReference type="SMART" id="SM00803">
    <property type="entry name" value="TAF"/>
    <property type="match status" value="1"/>
</dbReference>
<dbReference type="InterPro" id="IPR004823">
    <property type="entry name" value="TAF_TATA-bd_Histone-like_dom"/>
</dbReference>
<dbReference type="GO" id="GO:0016251">
    <property type="term" value="F:RNA polymerase II general transcription initiation factor activity"/>
    <property type="evidence" value="ECO:0007669"/>
    <property type="project" value="InterPro"/>
</dbReference>
<dbReference type="Proteomes" id="UP000192639">
    <property type="component" value="Unassembled WGS sequence"/>
</dbReference>
<sequence>MAAFRVNPQITSFRLNKIFCNPRVMLFSKDTLKAFAESKGVEQMDNDAYRVLSQDLEYRIKEVCQEAAKFMHACHRTKLSTTDINNALISRNVDPLFGYESQDILMFKGLPSGAYFVPDEEIDLEEYLDKPLPKIPLKPYVQSHWLAIEGVQPPIQQNPIMLDKPAQKNDHISNFQEDMIIKKQIKHRLTKELNMYFEKILQVMDTNPAISMDCLENETGIQQLVPYFIHQFNTDLRNDISNENRSKTICLMYYSLLKNKFLFIDPYLHEILPSLLTCVIGSSVTEDVRNTAMDVIRYVYDHFSCSYLTLAPRIVKTLKTHWENESKSPESRIAAIKCLCLLSREIVQEHLSKSIESIQNEEVKKASQDFVKNALVENK</sequence>
<evidence type="ECO:0000259" key="6">
    <source>
        <dbReference type="SMART" id="SM00803"/>
    </source>
</evidence>
<evidence type="ECO:0000313" key="7">
    <source>
        <dbReference type="EMBL" id="ORD95095.1"/>
    </source>
</evidence>
<keyword evidence="8" id="KW-1185">Reference proteome</keyword>
<keyword evidence="5" id="KW-0539">Nucleus</keyword>
<dbReference type="OrthoDB" id="361039at2759"/>
<dbReference type="VEuPathDB" id="MicrosporidiaDB:ECANGB1_2520"/>
<proteinExistence type="inferred from homology"/>
<accession>A0A1Y1S9G8</accession>
<dbReference type="GO" id="GO:0003713">
    <property type="term" value="F:transcription coactivator activity"/>
    <property type="evidence" value="ECO:0007669"/>
    <property type="project" value="TreeGrafter"/>
</dbReference>
<dbReference type="CDD" id="cd08050">
    <property type="entry name" value="TAF6C"/>
    <property type="match status" value="1"/>
</dbReference>
<dbReference type="GO" id="GO:0005669">
    <property type="term" value="C:transcription factor TFIID complex"/>
    <property type="evidence" value="ECO:0007669"/>
    <property type="project" value="EnsemblFungi"/>
</dbReference>
<dbReference type="GO" id="GO:0046982">
    <property type="term" value="F:protein heterodimerization activity"/>
    <property type="evidence" value="ECO:0007669"/>
    <property type="project" value="InterPro"/>
</dbReference>
<dbReference type="Gene3D" id="1.10.20.10">
    <property type="entry name" value="Histone, subunit A"/>
    <property type="match status" value="1"/>
</dbReference>
<dbReference type="GO" id="GO:0051123">
    <property type="term" value="P:RNA polymerase II preinitiation complex assembly"/>
    <property type="evidence" value="ECO:0007669"/>
    <property type="project" value="TreeGrafter"/>
</dbReference>
<dbReference type="PANTHER" id="PTHR10221:SF9">
    <property type="entry name" value="TRANSCRIPTION INITIATION FACTOR TFIID SUBUNIT 6"/>
    <property type="match status" value="1"/>
</dbReference>
<reference evidence="7 8" key="1">
    <citation type="journal article" date="2017" name="Environ. Microbiol.">
        <title>Decay of the glycolytic pathway and adaptation to intranuclear parasitism within Enterocytozoonidae microsporidia.</title>
        <authorList>
            <person name="Wiredu Boakye D."/>
            <person name="Jaroenlak P."/>
            <person name="Prachumwat A."/>
            <person name="Williams T.A."/>
            <person name="Bateman K.S."/>
            <person name="Itsathitphaisarn O."/>
            <person name="Sritunyalucksana K."/>
            <person name="Paszkiewicz K.H."/>
            <person name="Moore K.A."/>
            <person name="Stentiford G.D."/>
            <person name="Williams B.A."/>
        </authorList>
    </citation>
    <scope>NUCLEOTIDE SEQUENCE [LARGE SCALE GENOMIC DNA]</scope>
    <source>
        <strain evidence="7 8">GB1</strain>
    </source>
</reference>
<gene>
    <name evidence="7" type="ORF">ECANGB1_2520</name>
</gene>
<evidence type="ECO:0000256" key="1">
    <source>
        <dbReference type="ARBA" id="ARBA00004123"/>
    </source>
</evidence>
<dbReference type="EMBL" id="LWDP01000003">
    <property type="protein sequence ID" value="ORD95095.1"/>
    <property type="molecule type" value="Genomic_DNA"/>
</dbReference>
<dbReference type="SUPFAM" id="SSF47113">
    <property type="entry name" value="Histone-fold"/>
    <property type="match status" value="1"/>
</dbReference>
<organism evidence="7 8">
    <name type="scientific">Enterospora canceri</name>
    <dbReference type="NCBI Taxonomy" id="1081671"/>
    <lineage>
        <taxon>Eukaryota</taxon>
        <taxon>Fungi</taxon>
        <taxon>Fungi incertae sedis</taxon>
        <taxon>Microsporidia</taxon>
        <taxon>Enterocytozoonidae</taxon>
        <taxon>Enterospora</taxon>
    </lineage>
</organism>
<dbReference type="CDD" id="cd22931">
    <property type="entry name" value="HFD_TAF6"/>
    <property type="match status" value="1"/>
</dbReference>
<dbReference type="InterPro" id="IPR037796">
    <property type="entry name" value="TAF6"/>
</dbReference>
<evidence type="ECO:0000313" key="8">
    <source>
        <dbReference type="Proteomes" id="UP000192639"/>
    </source>
</evidence>
<dbReference type="SUPFAM" id="SSF48371">
    <property type="entry name" value="ARM repeat"/>
    <property type="match status" value="1"/>
</dbReference>
<protein>
    <submittedName>
        <fullName evidence="7">TFIID 70K sub</fullName>
    </submittedName>
</protein>
<dbReference type="Gene3D" id="1.25.40.770">
    <property type="entry name" value="TAF6, C-terminal HEAT repeat domain"/>
    <property type="match status" value="1"/>
</dbReference>
<evidence type="ECO:0000256" key="4">
    <source>
        <dbReference type="ARBA" id="ARBA00023163"/>
    </source>
</evidence>
<dbReference type="InterPro" id="IPR011442">
    <property type="entry name" value="TAF6_C"/>
</dbReference>